<evidence type="ECO:0000313" key="2">
    <source>
        <dbReference type="Proteomes" id="UP000324222"/>
    </source>
</evidence>
<dbReference type="AlphaFoldDB" id="A0A5B7K7C4"/>
<dbReference type="EMBL" id="VSRR010143306">
    <property type="protein sequence ID" value="MPD04891.1"/>
    <property type="molecule type" value="Genomic_DNA"/>
</dbReference>
<keyword evidence="2" id="KW-1185">Reference proteome</keyword>
<dbReference type="Proteomes" id="UP000324222">
    <property type="component" value="Unassembled WGS sequence"/>
</dbReference>
<gene>
    <name evidence="1" type="primary">nipbla_0</name>
    <name evidence="1" type="ORF">E2C01_100602</name>
</gene>
<proteinExistence type="predicted"/>
<reference evidence="1 2" key="1">
    <citation type="submission" date="2019-05" db="EMBL/GenBank/DDBJ databases">
        <title>Another draft genome of Portunus trituberculatus and its Hox gene families provides insights of decapod evolution.</title>
        <authorList>
            <person name="Jeong J.-H."/>
            <person name="Song I."/>
            <person name="Kim S."/>
            <person name="Choi T."/>
            <person name="Kim D."/>
            <person name="Ryu S."/>
            <person name="Kim W."/>
        </authorList>
    </citation>
    <scope>NUCLEOTIDE SEQUENCE [LARGE SCALE GENOMIC DNA]</scope>
    <source>
        <tissue evidence="1">Muscle</tissue>
    </source>
</reference>
<evidence type="ECO:0000313" key="1">
    <source>
        <dbReference type="EMBL" id="MPD04891.1"/>
    </source>
</evidence>
<accession>A0A5B7K7C4</accession>
<protein>
    <submittedName>
        <fullName evidence="1">Nipped-B-like protein A</fullName>
    </submittedName>
</protein>
<organism evidence="1 2">
    <name type="scientific">Portunus trituberculatus</name>
    <name type="common">Swimming crab</name>
    <name type="synonym">Neptunus trituberculatus</name>
    <dbReference type="NCBI Taxonomy" id="210409"/>
    <lineage>
        <taxon>Eukaryota</taxon>
        <taxon>Metazoa</taxon>
        <taxon>Ecdysozoa</taxon>
        <taxon>Arthropoda</taxon>
        <taxon>Crustacea</taxon>
        <taxon>Multicrustacea</taxon>
        <taxon>Malacostraca</taxon>
        <taxon>Eumalacostraca</taxon>
        <taxon>Eucarida</taxon>
        <taxon>Decapoda</taxon>
        <taxon>Pleocyemata</taxon>
        <taxon>Brachyura</taxon>
        <taxon>Eubrachyura</taxon>
        <taxon>Portunoidea</taxon>
        <taxon>Portunidae</taxon>
        <taxon>Portuninae</taxon>
        <taxon>Portunus</taxon>
    </lineage>
</organism>
<comment type="caution">
    <text evidence="1">The sequence shown here is derived from an EMBL/GenBank/DDBJ whole genome shotgun (WGS) entry which is preliminary data.</text>
</comment>
<sequence>MESRTARTLRPLATPNVCVNVSLSLRQVLPELPLPSSSVGLGDSRSLLFHPRVAEEAQRLLACQDPDLVQQLANSLARTHADHM</sequence>
<name>A0A5B7K7C4_PORTR</name>
<dbReference type="OrthoDB" id="418242at2759"/>